<sequence>MSGKLYLPIILALLTSNTHVVAADDPSDFERGLGLRMEGKNAQAVAAFRKVHSDSPHYVRALVQMGATLEDLGKRREASNVYQQALTIDPKNASAARNLEQLRSAIMTESLTQTPNPAKEELIRSGFRALEAGDFKRALEVFRLSRGLFLNDPRPLFYSALTLERQGNFKGAIALYERTIESFPDYVPARINHVLNLLGTGDREGATKSCRKGVEIVPEDRRLRSLGDLLTRLGPQVGQATAISKGIKGP</sequence>
<dbReference type="Gene3D" id="1.25.40.10">
    <property type="entry name" value="Tetratricopeptide repeat domain"/>
    <property type="match status" value="2"/>
</dbReference>
<dbReference type="Pfam" id="PF14559">
    <property type="entry name" value="TPR_19"/>
    <property type="match status" value="1"/>
</dbReference>
<keyword evidence="2 3" id="KW-0802">TPR repeat</keyword>
<keyword evidence="4" id="KW-0732">Signal</keyword>
<evidence type="ECO:0000256" key="3">
    <source>
        <dbReference type="PROSITE-ProRule" id="PRU00339"/>
    </source>
</evidence>
<dbReference type="PANTHER" id="PTHR44858:SF1">
    <property type="entry name" value="UDP-N-ACETYLGLUCOSAMINE--PEPTIDE N-ACETYLGLUCOSAMINYLTRANSFERASE SPINDLY-RELATED"/>
    <property type="match status" value="1"/>
</dbReference>
<dbReference type="Pfam" id="PF13432">
    <property type="entry name" value="TPR_16"/>
    <property type="match status" value="1"/>
</dbReference>
<evidence type="ECO:0000256" key="2">
    <source>
        <dbReference type="ARBA" id="ARBA00022803"/>
    </source>
</evidence>
<organism evidence="5 6">
    <name type="scientific">Desulfomonile tiedjei</name>
    <dbReference type="NCBI Taxonomy" id="2358"/>
    <lineage>
        <taxon>Bacteria</taxon>
        <taxon>Pseudomonadati</taxon>
        <taxon>Thermodesulfobacteriota</taxon>
        <taxon>Desulfomonilia</taxon>
        <taxon>Desulfomonilales</taxon>
        <taxon>Desulfomonilaceae</taxon>
        <taxon>Desulfomonile</taxon>
    </lineage>
</organism>
<evidence type="ECO:0000256" key="1">
    <source>
        <dbReference type="ARBA" id="ARBA00022737"/>
    </source>
</evidence>
<dbReference type="InterPro" id="IPR050498">
    <property type="entry name" value="Ycf3"/>
</dbReference>
<dbReference type="SMART" id="SM00028">
    <property type="entry name" value="TPR"/>
    <property type="match status" value="2"/>
</dbReference>
<feature type="chain" id="PRO_5039336455" evidence="4">
    <location>
        <begin position="23"/>
        <end position="250"/>
    </location>
</feature>
<evidence type="ECO:0000256" key="4">
    <source>
        <dbReference type="SAM" id="SignalP"/>
    </source>
</evidence>
<dbReference type="EMBL" id="JACRDE010000294">
    <property type="protein sequence ID" value="MBI5249983.1"/>
    <property type="molecule type" value="Genomic_DNA"/>
</dbReference>
<dbReference type="PROSITE" id="PS50293">
    <property type="entry name" value="TPR_REGION"/>
    <property type="match status" value="1"/>
</dbReference>
<gene>
    <name evidence="5" type="ORF">HY912_10860</name>
</gene>
<dbReference type="Proteomes" id="UP000807825">
    <property type="component" value="Unassembled WGS sequence"/>
</dbReference>
<dbReference type="AlphaFoldDB" id="A0A9D6V156"/>
<proteinExistence type="predicted"/>
<accession>A0A9D6V156</accession>
<dbReference type="PANTHER" id="PTHR44858">
    <property type="entry name" value="TETRATRICOPEPTIDE REPEAT PROTEIN 6"/>
    <property type="match status" value="1"/>
</dbReference>
<evidence type="ECO:0000313" key="6">
    <source>
        <dbReference type="Proteomes" id="UP000807825"/>
    </source>
</evidence>
<dbReference type="InterPro" id="IPR011990">
    <property type="entry name" value="TPR-like_helical_dom_sf"/>
</dbReference>
<protein>
    <submittedName>
        <fullName evidence="5">Tetratricopeptide repeat protein</fullName>
    </submittedName>
</protein>
<feature type="repeat" description="TPR" evidence="3">
    <location>
        <begin position="59"/>
        <end position="92"/>
    </location>
</feature>
<name>A0A9D6V156_9BACT</name>
<dbReference type="SUPFAM" id="SSF48452">
    <property type="entry name" value="TPR-like"/>
    <property type="match status" value="1"/>
</dbReference>
<comment type="caution">
    <text evidence="5">The sequence shown here is derived from an EMBL/GenBank/DDBJ whole genome shotgun (WGS) entry which is preliminary data.</text>
</comment>
<keyword evidence="1" id="KW-0677">Repeat</keyword>
<feature type="signal peptide" evidence="4">
    <location>
        <begin position="1"/>
        <end position="22"/>
    </location>
</feature>
<reference evidence="5" key="1">
    <citation type="submission" date="2020-07" db="EMBL/GenBank/DDBJ databases">
        <title>Huge and variable diversity of episymbiotic CPR bacteria and DPANN archaea in groundwater ecosystems.</title>
        <authorList>
            <person name="He C.Y."/>
            <person name="Keren R."/>
            <person name="Whittaker M."/>
            <person name="Farag I.F."/>
            <person name="Doudna J."/>
            <person name="Cate J.H.D."/>
            <person name="Banfield J.F."/>
        </authorList>
    </citation>
    <scope>NUCLEOTIDE SEQUENCE</scope>
    <source>
        <strain evidence="5">NC_groundwater_1664_Pr3_B-0.1um_52_9</strain>
    </source>
</reference>
<evidence type="ECO:0000313" key="5">
    <source>
        <dbReference type="EMBL" id="MBI5249983.1"/>
    </source>
</evidence>
<dbReference type="PROSITE" id="PS50005">
    <property type="entry name" value="TPR"/>
    <property type="match status" value="1"/>
</dbReference>
<dbReference type="InterPro" id="IPR019734">
    <property type="entry name" value="TPR_rpt"/>
</dbReference>